<dbReference type="EMBL" id="CP014586">
    <property type="protein sequence ID" value="ANZ76914.1"/>
    <property type="molecule type" value="Genomic_DNA"/>
</dbReference>
<sequence>MSGTVLRLLTKRYKTHIPALLRARTLPATDSEKYKILNELDAVLQDKYNNSTFKQLEIHHFQTIDKGLNKLLDSKPVSIKQFTAPDSVVELAQGTQKSLQQRCQSIRQLDEEQVQQFVKLWLRKPGRKDKRLAFAAVFNKNLRNHSAIEALISHVAQAQRECNIWKGQDYNDVEVSMSIRLYKCRRQLNNGAKAELADMELARIFETRWLPYMEQGTLSEYSKRTAMRTYFALDKTNHSKRKERLSKMVDRLTEHNRFDDIFALWQVVPLDLVSELVTLLAGVHQHKNCYSPWQVSILDAITRRSNDERALNSLRRRTADLTHQMHNLQPI</sequence>
<gene>
    <name evidence="1" type="ORF">ATY40_BA7503543</name>
</gene>
<protein>
    <submittedName>
        <fullName evidence="1">BA75_03543T0</fullName>
    </submittedName>
</protein>
<organism evidence="1 2">
    <name type="scientific">Komagataella pastoris</name>
    <name type="common">Yeast</name>
    <name type="synonym">Pichia pastoris</name>
    <dbReference type="NCBI Taxonomy" id="4922"/>
    <lineage>
        <taxon>Eukaryota</taxon>
        <taxon>Fungi</taxon>
        <taxon>Dikarya</taxon>
        <taxon>Ascomycota</taxon>
        <taxon>Saccharomycotina</taxon>
        <taxon>Pichiomycetes</taxon>
        <taxon>Pichiales</taxon>
        <taxon>Pichiaceae</taxon>
        <taxon>Komagataella</taxon>
    </lineage>
</organism>
<dbReference type="OrthoDB" id="10277585at2759"/>
<dbReference type="AlphaFoldDB" id="A0A1B2JFS4"/>
<accession>A0A1B2JFS4</accession>
<evidence type="ECO:0000313" key="1">
    <source>
        <dbReference type="EMBL" id="ANZ76914.1"/>
    </source>
</evidence>
<dbReference type="Proteomes" id="UP000094565">
    <property type="component" value="Chromosome 3"/>
</dbReference>
<name>A0A1B2JFS4_PICPA</name>
<proteinExistence type="predicted"/>
<evidence type="ECO:0000313" key="2">
    <source>
        <dbReference type="Proteomes" id="UP000094565"/>
    </source>
</evidence>
<reference evidence="1 2" key="1">
    <citation type="submission" date="2016-02" db="EMBL/GenBank/DDBJ databases">
        <title>Comparative genomic and transcriptomic foundation for Pichia pastoris.</title>
        <authorList>
            <person name="Love K.R."/>
            <person name="Shah K.A."/>
            <person name="Whittaker C.A."/>
            <person name="Wu J."/>
            <person name="Bartlett M.C."/>
            <person name="Ma D."/>
            <person name="Leeson R.L."/>
            <person name="Priest M."/>
            <person name="Young S.K."/>
            <person name="Love J.C."/>
        </authorList>
    </citation>
    <scope>NUCLEOTIDE SEQUENCE [LARGE SCALE GENOMIC DNA]</scope>
    <source>
        <strain evidence="1 2">ATCC 28485</strain>
    </source>
</reference>
<keyword evidence="2" id="KW-1185">Reference proteome</keyword>